<comment type="subcellular location">
    <subcellularLocation>
        <location evidence="9">Cytoplasm</location>
    </subcellularLocation>
</comment>
<dbReference type="SUPFAM" id="SSF56796">
    <property type="entry name" value="Dehydroquinate synthase-like"/>
    <property type="match status" value="1"/>
</dbReference>
<dbReference type="InterPro" id="IPR056179">
    <property type="entry name" value="DHQS_C"/>
</dbReference>
<dbReference type="CDD" id="cd08195">
    <property type="entry name" value="DHQS"/>
    <property type="match status" value="1"/>
</dbReference>
<comment type="cofactor">
    <cofactor evidence="2">
        <name>Zn(2+)</name>
        <dbReference type="ChEBI" id="CHEBI:29105"/>
    </cofactor>
</comment>
<dbReference type="GO" id="GO:0005737">
    <property type="term" value="C:cytoplasm"/>
    <property type="evidence" value="ECO:0007669"/>
    <property type="project" value="UniProtKB-SubCell"/>
</dbReference>
<evidence type="ECO:0000256" key="7">
    <source>
        <dbReference type="ARBA" id="ARBA00023239"/>
    </source>
</evidence>
<dbReference type="Pfam" id="PF01761">
    <property type="entry name" value="DHQ_synthase"/>
    <property type="match status" value="1"/>
</dbReference>
<dbReference type="InterPro" id="IPR050071">
    <property type="entry name" value="Dehydroquinate_synthase"/>
</dbReference>
<comment type="pathway">
    <text evidence="9">Metabolic intermediate biosynthesis; chorismate biosynthesis; chorismate from D-erythrose 4-phosphate and phosphoenolpyruvate: step 2/7.</text>
</comment>
<evidence type="ECO:0000256" key="3">
    <source>
        <dbReference type="ARBA" id="ARBA00022723"/>
    </source>
</evidence>
<dbReference type="AlphaFoldDB" id="A0A0M0BT49"/>
<dbReference type="FunFam" id="3.40.50.1970:FF:000007">
    <property type="entry name" value="Pentafunctional AROM polypeptide"/>
    <property type="match status" value="1"/>
</dbReference>
<gene>
    <name evidence="9" type="primary">aroB</name>
    <name evidence="13" type="ORF">AC482_01010</name>
</gene>
<keyword evidence="8 9" id="KW-0170">Cobalt</keyword>
<evidence type="ECO:0000313" key="13">
    <source>
        <dbReference type="EMBL" id="KON31381.1"/>
    </source>
</evidence>
<dbReference type="GO" id="GO:0000166">
    <property type="term" value="F:nucleotide binding"/>
    <property type="evidence" value="ECO:0007669"/>
    <property type="project" value="UniProtKB-KW"/>
</dbReference>
<evidence type="ECO:0000256" key="2">
    <source>
        <dbReference type="ARBA" id="ARBA00001947"/>
    </source>
</evidence>
<feature type="binding site" evidence="9">
    <location>
        <begin position="101"/>
        <end position="105"/>
    </location>
    <ligand>
        <name>NAD(+)</name>
        <dbReference type="ChEBI" id="CHEBI:57540"/>
    </ligand>
</feature>
<dbReference type="GO" id="GO:0008652">
    <property type="term" value="P:amino acid biosynthetic process"/>
    <property type="evidence" value="ECO:0007669"/>
    <property type="project" value="UniProtKB-KW"/>
</dbReference>
<keyword evidence="5 9" id="KW-0862">Zinc</keyword>
<evidence type="ECO:0000256" key="9">
    <source>
        <dbReference type="HAMAP-Rule" id="MF_00110"/>
    </source>
</evidence>
<dbReference type="GO" id="GO:0009423">
    <property type="term" value="P:chorismate biosynthetic process"/>
    <property type="evidence" value="ECO:0007669"/>
    <property type="project" value="UniProtKB-UniRule"/>
</dbReference>
<dbReference type="PATRIC" id="fig|1685127.3.peg.188"/>
<keyword evidence="7 9" id="KW-0456">Lyase</keyword>
<feature type="binding site" evidence="9">
    <location>
        <position position="243"/>
    </location>
    <ligand>
        <name>Zn(2+)</name>
        <dbReference type="ChEBI" id="CHEBI:29105"/>
    </ligand>
</feature>
<dbReference type="Proteomes" id="UP000037210">
    <property type="component" value="Unassembled WGS sequence"/>
</dbReference>
<comment type="cofactor">
    <cofactor evidence="9">
        <name>Co(2+)</name>
        <dbReference type="ChEBI" id="CHEBI:48828"/>
    </cofactor>
    <cofactor evidence="9">
        <name>Zn(2+)</name>
        <dbReference type="ChEBI" id="CHEBI:29105"/>
    </cofactor>
    <text evidence="9">Binds 1 divalent metal cation per subunit. Can use either Co(2+) or Zn(2+).</text>
</comment>
<evidence type="ECO:0000256" key="1">
    <source>
        <dbReference type="ARBA" id="ARBA00001911"/>
    </source>
</evidence>
<dbReference type="PANTHER" id="PTHR43622">
    <property type="entry name" value="3-DEHYDROQUINATE SYNTHASE"/>
    <property type="match status" value="1"/>
</dbReference>
<dbReference type="PANTHER" id="PTHR43622:SF1">
    <property type="entry name" value="3-DEHYDROQUINATE SYNTHASE"/>
    <property type="match status" value="1"/>
</dbReference>
<dbReference type="Gene3D" id="3.40.50.1970">
    <property type="match status" value="1"/>
</dbReference>
<evidence type="ECO:0000256" key="8">
    <source>
        <dbReference type="ARBA" id="ARBA00023285"/>
    </source>
</evidence>
<comment type="caution">
    <text evidence="9">Lacks conserved residue(s) required for the propagation of feature annotation.</text>
</comment>
<sequence>MELGPRRYPIHVGCGILAETGRLMKERLPSTKCAIVSHADVMELHGGRLMEGIEEAGIEAHVVVVPPGEESKSWERAGWLHGALLDLKLDRASALLAFGGGVVGDLAGFVASTFMRGISLVQAPTPLLAQVDSGIGGKTAVNHARGKNLIGSFYQPRLVVVDPGLLETLPREERRSGLAEVVKYGVIADRELFELLEGAGEAAVDDAGTLEEIVSRCCAIKARFVEGDERDETGMRAALNLGHTLGHALEIQGKLSIRHGEAVAVGMLLAAEIAVRRGLMQRGEADRLKRLLKRLNLSTSITIGATDPVLEAMHRDKKAEAGTVRFVLPTGIGDAPVVEPISDAEVMAAIRDSVIDG</sequence>
<feature type="domain" description="3-dehydroquinate synthase N-terminal" evidence="11">
    <location>
        <begin position="63"/>
        <end position="174"/>
    </location>
</feature>
<dbReference type="Pfam" id="PF24621">
    <property type="entry name" value="DHQS_C"/>
    <property type="match status" value="1"/>
</dbReference>
<feature type="binding site" evidence="9">
    <location>
        <position position="147"/>
    </location>
    <ligand>
        <name>NAD(+)</name>
        <dbReference type="ChEBI" id="CHEBI:57540"/>
    </ligand>
</feature>
<name>A0A0M0BT49_9ARCH</name>
<evidence type="ECO:0000259" key="12">
    <source>
        <dbReference type="Pfam" id="PF24621"/>
    </source>
</evidence>
<protein>
    <recommendedName>
        <fullName evidence="9 10">3-dehydroquinate synthase</fullName>
        <shortName evidence="9">DHQS</shortName>
        <ecNumber evidence="9 10">4.2.3.4</ecNumber>
    </recommendedName>
</protein>
<proteinExistence type="inferred from homology"/>
<evidence type="ECO:0000256" key="10">
    <source>
        <dbReference type="NCBIfam" id="TIGR01357"/>
    </source>
</evidence>
<dbReference type="PIRSF" id="PIRSF001455">
    <property type="entry name" value="DHQ_synth"/>
    <property type="match status" value="1"/>
</dbReference>
<evidence type="ECO:0000259" key="11">
    <source>
        <dbReference type="Pfam" id="PF01761"/>
    </source>
</evidence>
<keyword evidence="9" id="KW-0028">Amino-acid biosynthesis</keyword>
<keyword evidence="9" id="KW-0963">Cytoplasm</keyword>
<keyword evidence="3 9" id="KW-0479">Metal-binding</keyword>
<dbReference type="InterPro" id="IPR030963">
    <property type="entry name" value="DHQ_synth_fam"/>
</dbReference>
<evidence type="ECO:0000256" key="4">
    <source>
        <dbReference type="ARBA" id="ARBA00022741"/>
    </source>
</evidence>
<feature type="binding site" evidence="9">
    <location>
        <position position="180"/>
    </location>
    <ligand>
        <name>Zn(2+)</name>
        <dbReference type="ChEBI" id="CHEBI:29105"/>
    </ligand>
</feature>
<dbReference type="EMBL" id="LFWZ01000006">
    <property type="protein sequence ID" value="KON31381.1"/>
    <property type="molecule type" value="Genomic_DNA"/>
</dbReference>
<evidence type="ECO:0000313" key="14">
    <source>
        <dbReference type="Proteomes" id="UP000037210"/>
    </source>
</evidence>
<evidence type="ECO:0000256" key="5">
    <source>
        <dbReference type="ARBA" id="ARBA00022833"/>
    </source>
</evidence>
<comment type="cofactor">
    <cofactor evidence="1 9">
        <name>NAD(+)</name>
        <dbReference type="ChEBI" id="CHEBI:57540"/>
    </cofactor>
</comment>
<feature type="binding site" evidence="9">
    <location>
        <position position="259"/>
    </location>
    <ligand>
        <name>Zn(2+)</name>
        <dbReference type="ChEBI" id="CHEBI:29105"/>
    </ligand>
</feature>
<dbReference type="GO" id="GO:0009073">
    <property type="term" value="P:aromatic amino acid family biosynthetic process"/>
    <property type="evidence" value="ECO:0007669"/>
    <property type="project" value="UniProtKB-KW"/>
</dbReference>
<feature type="binding site" evidence="9">
    <location>
        <position position="138"/>
    </location>
    <ligand>
        <name>NAD(+)</name>
        <dbReference type="ChEBI" id="CHEBI:57540"/>
    </ligand>
</feature>
<reference evidence="13 14" key="1">
    <citation type="submission" date="2015-06" db="EMBL/GenBank/DDBJ databases">
        <title>New insights into the roles of widespread benthic archaea in carbon and nitrogen cycling.</title>
        <authorList>
            <person name="Lazar C.S."/>
            <person name="Baker B.J."/>
            <person name="Seitz K.W."/>
            <person name="Hyde A.S."/>
            <person name="Dick G.J."/>
            <person name="Hinrichs K.-U."/>
            <person name="Teske A.P."/>
        </authorList>
    </citation>
    <scope>NUCLEOTIDE SEQUENCE [LARGE SCALE GENOMIC DNA]</scope>
    <source>
        <strain evidence="13">DG-45</strain>
    </source>
</reference>
<comment type="caution">
    <text evidence="13">The sequence shown here is derived from an EMBL/GenBank/DDBJ whole genome shotgun (WGS) entry which is preliminary data.</text>
</comment>
<accession>A0A0M0BT49</accession>
<dbReference type="GO" id="GO:0046872">
    <property type="term" value="F:metal ion binding"/>
    <property type="evidence" value="ECO:0007669"/>
    <property type="project" value="UniProtKB-KW"/>
</dbReference>
<comment type="function">
    <text evidence="9">Catalyzes the conversion of 3-deoxy-D-arabino-heptulosonate 7-phosphate (DAHP) to dehydroquinate (DHQ).</text>
</comment>
<keyword evidence="9" id="KW-0057">Aromatic amino acid biosynthesis</keyword>
<organism evidence="13 14">
    <name type="scientific">miscellaneous Crenarchaeota group-15 archaeon DG-45</name>
    <dbReference type="NCBI Taxonomy" id="1685127"/>
    <lineage>
        <taxon>Archaea</taxon>
        <taxon>Candidatus Bathyarchaeota</taxon>
        <taxon>MCG-15</taxon>
    </lineage>
</organism>
<dbReference type="Gene3D" id="1.20.1090.10">
    <property type="entry name" value="Dehydroquinate synthase-like - alpha domain"/>
    <property type="match status" value="1"/>
</dbReference>
<dbReference type="UniPathway" id="UPA00053">
    <property type="reaction ID" value="UER00085"/>
</dbReference>
<dbReference type="HAMAP" id="MF_00110">
    <property type="entry name" value="DHQ_synthase"/>
    <property type="match status" value="1"/>
</dbReference>
<keyword evidence="4 9" id="KW-0547">Nucleotide-binding</keyword>
<evidence type="ECO:0000256" key="6">
    <source>
        <dbReference type="ARBA" id="ARBA00023027"/>
    </source>
</evidence>
<dbReference type="InterPro" id="IPR030960">
    <property type="entry name" value="DHQS/DOIS_N"/>
</dbReference>
<dbReference type="NCBIfam" id="TIGR01357">
    <property type="entry name" value="aroB"/>
    <property type="match status" value="1"/>
</dbReference>
<dbReference type="EC" id="4.2.3.4" evidence="9 10"/>
<dbReference type="GO" id="GO:0003856">
    <property type="term" value="F:3-dehydroquinate synthase activity"/>
    <property type="evidence" value="ECO:0007669"/>
    <property type="project" value="UniProtKB-UniRule"/>
</dbReference>
<dbReference type="InterPro" id="IPR016037">
    <property type="entry name" value="DHQ_synth_AroB"/>
</dbReference>
<comment type="similarity">
    <text evidence="9">Belongs to the sugar phosphate cyclases superfamily. Dehydroquinate synthase family.</text>
</comment>
<keyword evidence="6 9" id="KW-0520">NAD</keyword>
<feature type="domain" description="3-dehydroquinate synthase C-terminal" evidence="12">
    <location>
        <begin position="177"/>
        <end position="319"/>
    </location>
</feature>
<comment type="catalytic activity">
    <reaction evidence="9">
        <text>7-phospho-2-dehydro-3-deoxy-D-arabino-heptonate = 3-dehydroquinate + phosphate</text>
        <dbReference type="Rhea" id="RHEA:21968"/>
        <dbReference type="ChEBI" id="CHEBI:32364"/>
        <dbReference type="ChEBI" id="CHEBI:43474"/>
        <dbReference type="ChEBI" id="CHEBI:58394"/>
        <dbReference type="EC" id="4.2.3.4"/>
    </reaction>
</comment>